<gene>
    <name evidence="8" type="primary">LOC115888940</name>
</gene>
<feature type="transmembrane region" description="Helical" evidence="6">
    <location>
        <begin position="98"/>
        <end position="125"/>
    </location>
</feature>
<evidence type="ECO:0000256" key="3">
    <source>
        <dbReference type="ARBA" id="ARBA00022989"/>
    </source>
</evidence>
<dbReference type="InterPro" id="IPR018499">
    <property type="entry name" value="Tetraspanin/Peripherin"/>
</dbReference>
<feature type="transmembrane region" description="Helical" evidence="6">
    <location>
        <begin position="137"/>
        <end position="159"/>
    </location>
</feature>
<dbReference type="InParanoid" id="A0A6J2YN88"/>
<evidence type="ECO:0000256" key="2">
    <source>
        <dbReference type="ARBA" id="ARBA00022692"/>
    </source>
</evidence>
<protein>
    <submittedName>
        <fullName evidence="8">Peripherin-2-like</fullName>
    </submittedName>
</protein>
<evidence type="ECO:0000256" key="6">
    <source>
        <dbReference type="SAM" id="Phobius"/>
    </source>
</evidence>
<sequence length="352" mass="39770">MKSLKSKIKNKKKVDDSKPKKDKTKPKDKHSSKEDVIVRFGKPILQINFKRIKLLVTVAVILILIITILSVNCLITAIKIRSHLGAFINMISSGEGEILPTMLALPTFVFLCLNLGAFFFVYKLFSKKKSPGANSILFILILLILVLVVSTVLVVFITLGHAYGAHEKLHDGIIETMKKYAVNSYYKIQMDRLQIEFQCCGSKKYDEWYNITWFDKDVSSNTSTGSADQTPFSCCAMRTNLPCIHYDIEKTGRNYMYTPEFNLSISTTGCYTRVIEKKRQVGLSIIGYLFLVVFLELLLLLPLRFLQTGHSIDSKFEGNSKTYTVWLIGTYTGKNQSNAAPEPPPLPPELLD</sequence>
<keyword evidence="4 6" id="KW-0472">Membrane</keyword>
<reference evidence="8" key="1">
    <citation type="submission" date="2025-08" db="UniProtKB">
        <authorList>
            <consortium name="RefSeq"/>
        </authorList>
    </citation>
    <scope>IDENTIFICATION</scope>
    <source>
        <tissue evidence="8">Gonads</tissue>
    </source>
</reference>
<evidence type="ECO:0000256" key="4">
    <source>
        <dbReference type="ARBA" id="ARBA00023136"/>
    </source>
</evidence>
<evidence type="ECO:0000256" key="5">
    <source>
        <dbReference type="SAM" id="MobiDB-lite"/>
    </source>
</evidence>
<dbReference type="Proteomes" id="UP000504635">
    <property type="component" value="Unplaced"/>
</dbReference>
<keyword evidence="2 6" id="KW-0812">Transmembrane</keyword>
<dbReference type="SUPFAM" id="SSF48652">
    <property type="entry name" value="Tetraspanin"/>
    <property type="match status" value="1"/>
</dbReference>
<dbReference type="KEGG" id="soy:115888940"/>
<dbReference type="AlphaFoldDB" id="A0A6J2YN88"/>
<keyword evidence="7" id="KW-1185">Reference proteome</keyword>
<evidence type="ECO:0000313" key="7">
    <source>
        <dbReference type="Proteomes" id="UP000504635"/>
    </source>
</evidence>
<organism evidence="7 8">
    <name type="scientific">Sitophilus oryzae</name>
    <name type="common">Rice weevil</name>
    <name type="synonym">Curculio oryzae</name>
    <dbReference type="NCBI Taxonomy" id="7048"/>
    <lineage>
        <taxon>Eukaryota</taxon>
        <taxon>Metazoa</taxon>
        <taxon>Ecdysozoa</taxon>
        <taxon>Arthropoda</taxon>
        <taxon>Hexapoda</taxon>
        <taxon>Insecta</taxon>
        <taxon>Pterygota</taxon>
        <taxon>Neoptera</taxon>
        <taxon>Endopterygota</taxon>
        <taxon>Coleoptera</taxon>
        <taxon>Polyphaga</taxon>
        <taxon>Cucujiformia</taxon>
        <taxon>Curculionidae</taxon>
        <taxon>Dryophthorinae</taxon>
        <taxon>Sitophilus</taxon>
    </lineage>
</organism>
<feature type="region of interest" description="Disordered" evidence="5">
    <location>
        <begin position="1"/>
        <end position="30"/>
    </location>
</feature>
<dbReference type="GO" id="GO:0016020">
    <property type="term" value="C:membrane"/>
    <property type="evidence" value="ECO:0007669"/>
    <property type="project" value="UniProtKB-SubCell"/>
</dbReference>
<accession>A0A6J2YN88</accession>
<dbReference type="RefSeq" id="XP_030764689.1">
    <property type="nucleotide sequence ID" value="XM_030908829.1"/>
</dbReference>
<dbReference type="OrthoDB" id="9836210at2759"/>
<evidence type="ECO:0000313" key="8">
    <source>
        <dbReference type="RefSeq" id="XP_030764689.1"/>
    </source>
</evidence>
<feature type="transmembrane region" description="Helical" evidence="6">
    <location>
        <begin position="285"/>
        <end position="306"/>
    </location>
</feature>
<evidence type="ECO:0000256" key="1">
    <source>
        <dbReference type="ARBA" id="ARBA00004141"/>
    </source>
</evidence>
<name>A0A6J2YN88_SITOR</name>
<dbReference type="Pfam" id="PF00335">
    <property type="entry name" value="Tetraspanin"/>
    <property type="match status" value="1"/>
</dbReference>
<comment type="subcellular location">
    <subcellularLocation>
        <location evidence="1">Membrane</location>
        <topology evidence="1">Multi-pass membrane protein</topology>
    </subcellularLocation>
</comment>
<dbReference type="GeneID" id="115888940"/>
<dbReference type="InterPro" id="IPR008952">
    <property type="entry name" value="Tetraspanin_EC2_sf"/>
</dbReference>
<feature type="transmembrane region" description="Helical" evidence="6">
    <location>
        <begin position="54"/>
        <end position="78"/>
    </location>
</feature>
<feature type="compositionally biased region" description="Basic residues" evidence="5">
    <location>
        <begin position="1"/>
        <end position="12"/>
    </location>
</feature>
<keyword evidence="3 6" id="KW-1133">Transmembrane helix</keyword>
<proteinExistence type="predicted"/>
<dbReference type="Gene3D" id="1.10.1450.10">
    <property type="entry name" value="Tetraspanin"/>
    <property type="match status" value="1"/>
</dbReference>